<evidence type="ECO:0000256" key="4">
    <source>
        <dbReference type="ARBA" id="ARBA00023134"/>
    </source>
</evidence>
<keyword evidence="2" id="KW-0547">Nucleotide-binding</keyword>
<keyword evidence="4" id="KW-0342">GTP-binding</keyword>
<gene>
    <name evidence="7" type="primary">era_2</name>
    <name evidence="7" type="ORF">LMG23992_02252</name>
</gene>
<keyword evidence="8" id="KW-1185">Reference proteome</keyword>
<dbReference type="Pfam" id="PF00350">
    <property type="entry name" value="Dynamin_N"/>
    <property type="match status" value="1"/>
</dbReference>
<accession>A0ABN7YK16</accession>
<evidence type="ECO:0000256" key="1">
    <source>
        <dbReference type="ARBA" id="ARBA00004370"/>
    </source>
</evidence>
<dbReference type="Gene3D" id="3.40.50.300">
    <property type="entry name" value="P-loop containing nucleotide triphosphate hydrolases"/>
    <property type="match status" value="1"/>
</dbReference>
<dbReference type="Proteomes" id="UP000727654">
    <property type="component" value="Unassembled WGS sequence"/>
</dbReference>
<dbReference type="PANTHER" id="PTHR10465">
    <property type="entry name" value="TRANSMEMBRANE GTPASE FZO1"/>
    <property type="match status" value="1"/>
</dbReference>
<organism evidence="7 8">
    <name type="scientific">Cupriavidus laharis</name>
    <dbReference type="NCBI Taxonomy" id="151654"/>
    <lineage>
        <taxon>Bacteria</taxon>
        <taxon>Pseudomonadati</taxon>
        <taxon>Pseudomonadota</taxon>
        <taxon>Betaproteobacteria</taxon>
        <taxon>Burkholderiales</taxon>
        <taxon>Burkholderiaceae</taxon>
        <taxon>Cupriavidus</taxon>
    </lineage>
</organism>
<comment type="subcellular location">
    <subcellularLocation>
        <location evidence="1">Membrane</location>
    </subcellularLocation>
</comment>
<proteinExistence type="predicted"/>
<evidence type="ECO:0000256" key="3">
    <source>
        <dbReference type="ARBA" id="ARBA00022801"/>
    </source>
</evidence>
<dbReference type="InterPro" id="IPR027417">
    <property type="entry name" value="P-loop_NTPase"/>
</dbReference>
<sequence length="506" mass="54111">MTEPLLPEPSDADLAASRLRLLSTCLRGDAVPEQVGTLLAELHAIVHEELPALYRQGSPADIVDLHGEVVGAIEALRQSCNLPVTGGKWIVGFGGAFSAGKSTLINALLGAPLLPAELDPTTSIATYITHGETDDVLALNVLGQRVRLSDDDLRSISHDELRVHGSEVGHLLRTAVVVRNGFPWHHLALADTPGYSKPEHPDGDPTDADRARDALNAVHSIVWVVSADNGVISDSDLKFLSTLSAAIPKVVAVSRADRKSPEDIKQIVALIRRTLAERNIGVLDVVPVSRRRSAGYPLTPLTDLFDAWSRQRPAPPCPRTVKLALRPYARYIDGELVRAHEHMGATNRALAMLPADDGAIATLEAINAQARADMDRLKAMLTSLAALTRRLFHVLENLGDAMSTPMPEPSELDLLGPKRLALIANLSAIFQRRAAGAGADEADGTTDTAALAAVTADPASGTVVGNNRHAAIWQTLNDLPDVCNAAPLLRRHLSLAWLDSLNHADS</sequence>
<evidence type="ECO:0000313" key="7">
    <source>
        <dbReference type="EMBL" id="CAG9172500.1"/>
    </source>
</evidence>
<protein>
    <submittedName>
        <fullName evidence="7">GTPase Era</fullName>
    </submittedName>
</protein>
<evidence type="ECO:0000256" key="2">
    <source>
        <dbReference type="ARBA" id="ARBA00022741"/>
    </source>
</evidence>
<keyword evidence="3" id="KW-0378">Hydrolase</keyword>
<dbReference type="InterPro" id="IPR027094">
    <property type="entry name" value="Mitofusin_fam"/>
</dbReference>
<dbReference type="InterPro" id="IPR045063">
    <property type="entry name" value="Dynamin_N"/>
</dbReference>
<keyword evidence="5" id="KW-0472">Membrane</keyword>
<dbReference type="SUPFAM" id="SSF52540">
    <property type="entry name" value="P-loop containing nucleoside triphosphate hydrolases"/>
    <property type="match status" value="1"/>
</dbReference>
<comment type="caution">
    <text evidence="7">The sequence shown here is derived from an EMBL/GenBank/DDBJ whole genome shotgun (WGS) entry which is preliminary data.</text>
</comment>
<dbReference type="PANTHER" id="PTHR10465:SF0">
    <property type="entry name" value="SARCALUMENIN"/>
    <property type="match status" value="1"/>
</dbReference>
<evidence type="ECO:0000256" key="5">
    <source>
        <dbReference type="ARBA" id="ARBA00023136"/>
    </source>
</evidence>
<reference evidence="7 8" key="1">
    <citation type="submission" date="2021-08" db="EMBL/GenBank/DDBJ databases">
        <authorList>
            <person name="Peeters C."/>
        </authorList>
    </citation>
    <scope>NUCLEOTIDE SEQUENCE [LARGE SCALE GENOMIC DNA]</scope>
    <source>
        <strain evidence="7 8">LMG 23992</strain>
    </source>
</reference>
<name>A0ABN7YK16_9BURK</name>
<dbReference type="EMBL" id="CAJZAI010000004">
    <property type="protein sequence ID" value="CAG9172500.1"/>
    <property type="molecule type" value="Genomic_DNA"/>
</dbReference>
<dbReference type="RefSeq" id="WP_224079866.1">
    <property type="nucleotide sequence ID" value="NZ_CAJZAI010000004.1"/>
</dbReference>
<feature type="domain" description="Dynamin N-terminal" evidence="6">
    <location>
        <begin position="94"/>
        <end position="243"/>
    </location>
</feature>
<evidence type="ECO:0000313" key="8">
    <source>
        <dbReference type="Proteomes" id="UP000727654"/>
    </source>
</evidence>
<evidence type="ECO:0000259" key="6">
    <source>
        <dbReference type="Pfam" id="PF00350"/>
    </source>
</evidence>